<dbReference type="InParanoid" id="D8SYX8"/>
<feature type="non-terminal residue" evidence="1">
    <location>
        <position position="1"/>
    </location>
</feature>
<gene>
    <name evidence="1" type="ORF">SELMODRAFT_128321</name>
</gene>
<evidence type="ECO:0000313" key="1">
    <source>
        <dbReference type="EMBL" id="EFJ10388.1"/>
    </source>
</evidence>
<proteinExistence type="predicted"/>
<dbReference type="Proteomes" id="UP000001514">
    <property type="component" value="Unassembled WGS sequence"/>
</dbReference>
<dbReference type="EMBL" id="GL377654">
    <property type="protein sequence ID" value="EFJ10388.1"/>
    <property type="molecule type" value="Genomic_DNA"/>
</dbReference>
<accession>D8SYX8</accession>
<evidence type="ECO:0000313" key="2">
    <source>
        <dbReference type="Proteomes" id="UP000001514"/>
    </source>
</evidence>
<sequence>DLSHSATMIAFEPVLPVLRYQFLLEVMMILQKVHSFWHSRMRQVEAVHSSTAKNKLLHNARYISIRNCIGAPTHFVFSRLLL</sequence>
<reference evidence="1 2" key="1">
    <citation type="journal article" date="2011" name="Science">
        <title>The Selaginella genome identifies genetic changes associated with the evolution of vascular plants.</title>
        <authorList>
            <person name="Banks J.A."/>
            <person name="Nishiyama T."/>
            <person name="Hasebe M."/>
            <person name="Bowman J.L."/>
            <person name="Gribskov M."/>
            <person name="dePamphilis C."/>
            <person name="Albert V.A."/>
            <person name="Aono N."/>
            <person name="Aoyama T."/>
            <person name="Ambrose B.A."/>
            <person name="Ashton N.W."/>
            <person name="Axtell M.J."/>
            <person name="Barker E."/>
            <person name="Barker M.S."/>
            <person name="Bennetzen J.L."/>
            <person name="Bonawitz N.D."/>
            <person name="Chapple C."/>
            <person name="Cheng C."/>
            <person name="Correa L.G."/>
            <person name="Dacre M."/>
            <person name="DeBarry J."/>
            <person name="Dreyer I."/>
            <person name="Elias M."/>
            <person name="Engstrom E.M."/>
            <person name="Estelle M."/>
            <person name="Feng L."/>
            <person name="Finet C."/>
            <person name="Floyd S.K."/>
            <person name="Frommer W.B."/>
            <person name="Fujita T."/>
            <person name="Gramzow L."/>
            <person name="Gutensohn M."/>
            <person name="Harholt J."/>
            <person name="Hattori M."/>
            <person name="Heyl A."/>
            <person name="Hirai T."/>
            <person name="Hiwatashi Y."/>
            <person name="Ishikawa M."/>
            <person name="Iwata M."/>
            <person name="Karol K.G."/>
            <person name="Koehler B."/>
            <person name="Kolukisaoglu U."/>
            <person name="Kubo M."/>
            <person name="Kurata T."/>
            <person name="Lalonde S."/>
            <person name="Li K."/>
            <person name="Li Y."/>
            <person name="Litt A."/>
            <person name="Lyons E."/>
            <person name="Manning G."/>
            <person name="Maruyama T."/>
            <person name="Michael T.P."/>
            <person name="Mikami K."/>
            <person name="Miyazaki S."/>
            <person name="Morinaga S."/>
            <person name="Murata T."/>
            <person name="Mueller-Roeber B."/>
            <person name="Nelson D.R."/>
            <person name="Obara M."/>
            <person name="Oguri Y."/>
            <person name="Olmstead R.G."/>
            <person name="Onodera N."/>
            <person name="Petersen B.L."/>
            <person name="Pils B."/>
            <person name="Prigge M."/>
            <person name="Rensing S.A."/>
            <person name="Riano-Pachon D.M."/>
            <person name="Roberts A.W."/>
            <person name="Sato Y."/>
            <person name="Scheller H.V."/>
            <person name="Schulz B."/>
            <person name="Schulz C."/>
            <person name="Shakirov E.V."/>
            <person name="Shibagaki N."/>
            <person name="Shinohara N."/>
            <person name="Shippen D.E."/>
            <person name="Soerensen I."/>
            <person name="Sotooka R."/>
            <person name="Sugimoto N."/>
            <person name="Sugita M."/>
            <person name="Sumikawa N."/>
            <person name="Tanurdzic M."/>
            <person name="Theissen G."/>
            <person name="Ulvskov P."/>
            <person name="Wakazuki S."/>
            <person name="Weng J.K."/>
            <person name="Willats W.W."/>
            <person name="Wipf D."/>
            <person name="Wolf P.G."/>
            <person name="Yang L."/>
            <person name="Zimmer A.D."/>
            <person name="Zhu Q."/>
            <person name="Mitros T."/>
            <person name="Hellsten U."/>
            <person name="Loque D."/>
            <person name="Otillar R."/>
            <person name="Salamov A."/>
            <person name="Schmutz J."/>
            <person name="Shapiro H."/>
            <person name="Lindquist E."/>
            <person name="Lucas S."/>
            <person name="Rokhsar D."/>
            <person name="Grigoriev I.V."/>
        </authorList>
    </citation>
    <scope>NUCLEOTIDE SEQUENCE [LARGE SCALE GENOMIC DNA]</scope>
</reference>
<name>D8SYX8_SELML</name>
<keyword evidence="2" id="KW-1185">Reference proteome</keyword>
<dbReference type="Gramene" id="EFJ10388">
    <property type="protein sequence ID" value="EFJ10388"/>
    <property type="gene ID" value="SELMODRAFT_128321"/>
</dbReference>
<dbReference type="KEGG" id="smo:SELMODRAFT_128321"/>
<organism evidence="2">
    <name type="scientific">Selaginella moellendorffii</name>
    <name type="common">Spikemoss</name>
    <dbReference type="NCBI Taxonomy" id="88036"/>
    <lineage>
        <taxon>Eukaryota</taxon>
        <taxon>Viridiplantae</taxon>
        <taxon>Streptophyta</taxon>
        <taxon>Embryophyta</taxon>
        <taxon>Tracheophyta</taxon>
        <taxon>Lycopodiopsida</taxon>
        <taxon>Selaginellales</taxon>
        <taxon>Selaginellaceae</taxon>
        <taxon>Selaginella</taxon>
    </lineage>
</organism>
<dbReference type="AlphaFoldDB" id="D8SYX8"/>
<dbReference type="HOGENOM" id="CLU_2565285_0_0_1"/>
<protein>
    <submittedName>
        <fullName evidence="1">Uncharacterized protein</fullName>
    </submittedName>
</protein>